<protein>
    <submittedName>
        <fullName evidence="1">Uncharacterized protein</fullName>
    </submittedName>
</protein>
<organism evidence="1 2">
    <name type="scientific">Abyssalbus ytuae</name>
    <dbReference type="NCBI Taxonomy" id="2926907"/>
    <lineage>
        <taxon>Bacteria</taxon>
        <taxon>Pseudomonadati</taxon>
        <taxon>Bacteroidota</taxon>
        <taxon>Flavobacteriia</taxon>
        <taxon>Flavobacteriales</taxon>
        <taxon>Flavobacteriaceae</taxon>
        <taxon>Abyssalbus</taxon>
    </lineage>
</organism>
<dbReference type="RefSeq" id="WP_255842909.1">
    <property type="nucleotide sequence ID" value="NZ_CP094358.1"/>
</dbReference>
<dbReference type="KEGG" id="fbm:MQE35_17150"/>
<accession>A0A9E6ZMK8</accession>
<dbReference type="EMBL" id="CP094358">
    <property type="protein sequence ID" value="UOB17449.1"/>
    <property type="molecule type" value="Genomic_DNA"/>
</dbReference>
<proteinExistence type="predicted"/>
<gene>
    <name evidence="1" type="ORF">MQE35_17150</name>
</gene>
<dbReference type="Proteomes" id="UP000831290">
    <property type="component" value="Chromosome"/>
</dbReference>
<name>A0A9E6ZMK8_9FLAO</name>
<keyword evidence="2" id="KW-1185">Reference proteome</keyword>
<evidence type="ECO:0000313" key="2">
    <source>
        <dbReference type="Proteomes" id="UP000831290"/>
    </source>
</evidence>
<dbReference type="AlphaFoldDB" id="A0A9E6ZMK8"/>
<reference evidence="1" key="1">
    <citation type="submission" date="2022-03" db="EMBL/GenBank/DDBJ databases">
        <title>Description of Abyssus ytuae gen. nov., sp. nov., a novel member of the family Flavobacteriaceae isolated from the sediment of Mariana Trench.</title>
        <authorList>
            <person name="Zhang J."/>
            <person name="Xu X."/>
        </authorList>
    </citation>
    <scope>NUCLEOTIDE SEQUENCE</scope>
    <source>
        <strain evidence="1">MT3330</strain>
    </source>
</reference>
<sequence length="136" mass="16201">MEQHYKFSDSLFLEKFEDCTFPPDLFTHEAHLRLAWINLNKYGTKKAIKNVCDQIERFDKVNGDGTKYNKTITVASIYIMKHFMKQSAANNFETLLKEFPKLKHNFLDLIRAHYEIDIFTEEIAKKQYLRPDKISF</sequence>
<evidence type="ECO:0000313" key="1">
    <source>
        <dbReference type="EMBL" id="UOB17449.1"/>
    </source>
</evidence>